<dbReference type="Proteomes" id="UP000198211">
    <property type="component" value="Unassembled WGS sequence"/>
</dbReference>
<feature type="compositionally biased region" description="Polar residues" evidence="1">
    <location>
        <begin position="564"/>
        <end position="574"/>
    </location>
</feature>
<dbReference type="STRING" id="4795.A0A225VM56"/>
<sequence length="730" mass="80554">MVRGLSSSRVAGPSASAASNESLSSSRVWTPLRENYFEPPLLSSRERAYLVRKSCEAAQELVERARSAGGPIAWRHVEKNNGVQIYAGSPRSTATGAALTAASMCGVTSVPGTVKEVASLFQLGSTRQMKEFARAHREWFYDGVVLHTLAPRTKEKPLHQVTAKWMVVQMPHGLPHRDFCYLECQDKFIDARGRKGWVLGQHSIKLPGCDELKREFGLINLKEHTPVPVNLLRTRVLFVAQEAQTAEEDLIDRDQLQKPKVEDLIDHEYEQKYVPLKKMNVVDNVARKYTLHGRYDQAENNSNHVNEQELSGTDDEAILNTVGCDMNYLDADMRQFHDQSLFLRQSRDGQAPTVHGERTSQLKDVDENQKSWNARHASKDRVLLDAQNEPSDEDSIVDASTTRTDDRFATGLSLVSTAVDGSVEDLTFERDSDAPRCVAEEADSTPHVIPLSTMLSEPTQTSDDDVSEIRSRASSRISFSSVPSSSARGSSICSMGLDVITPPATPPSASPVDISRLSATSASSPAAVPALSLEASNTRTEVVVPPRNNSKAPAYLPDRFRSTEQPQVMQQNPIPSKLELSPHTPRQSNDSNAALDNFQLNFSASFNAHQEQKPVNTNGVIEGLPNLPPQDERNRASSSGSSDVQVFRYQSAGTSVLDTVPDSSVHSSDEDDSEDENMLLSARQLYGRFGNTKQLSRLGGDRPGFQHTLSQIQQSFDELSDSEDEGIRRR</sequence>
<keyword evidence="3" id="KW-1185">Reference proteome</keyword>
<proteinExistence type="predicted"/>
<evidence type="ECO:0000313" key="2">
    <source>
        <dbReference type="EMBL" id="OWZ06099.1"/>
    </source>
</evidence>
<comment type="caution">
    <text evidence="2">The sequence shown here is derived from an EMBL/GenBank/DDBJ whole genome shotgun (WGS) entry which is preliminary data.</text>
</comment>
<dbReference type="InterPro" id="IPR052727">
    <property type="entry name" value="Rab4/Rab5_effector"/>
</dbReference>
<feature type="region of interest" description="Disordered" evidence="1">
    <location>
        <begin position="564"/>
        <end position="592"/>
    </location>
</feature>
<feature type="region of interest" description="Disordered" evidence="1">
    <location>
        <begin position="617"/>
        <end position="676"/>
    </location>
</feature>
<dbReference type="OrthoDB" id="162126at2759"/>
<accession>A0A225VM56</accession>
<dbReference type="AlphaFoldDB" id="A0A225VM56"/>
<organism evidence="2 3">
    <name type="scientific">Phytophthora megakarya</name>
    <dbReference type="NCBI Taxonomy" id="4795"/>
    <lineage>
        <taxon>Eukaryota</taxon>
        <taxon>Sar</taxon>
        <taxon>Stramenopiles</taxon>
        <taxon>Oomycota</taxon>
        <taxon>Peronosporomycetes</taxon>
        <taxon>Peronosporales</taxon>
        <taxon>Peronosporaceae</taxon>
        <taxon>Phytophthora</taxon>
    </lineage>
</organism>
<name>A0A225VM56_9STRA</name>
<dbReference type="EMBL" id="NBNE01004117">
    <property type="protein sequence ID" value="OWZ06099.1"/>
    <property type="molecule type" value="Genomic_DNA"/>
</dbReference>
<dbReference type="PANTHER" id="PTHR13510">
    <property type="entry name" value="FYVE-FINGER-CONTAINING RAB5 EFFECTOR PROTEIN RABENOSYN-5-RELATED"/>
    <property type="match status" value="1"/>
</dbReference>
<dbReference type="InterPro" id="IPR023393">
    <property type="entry name" value="START-like_dom_sf"/>
</dbReference>
<dbReference type="Gene3D" id="3.30.530.20">
    <property type="match status" value="1"/>
</dbReference>
<protein>
    <recommendedName>
        <fullName evidence="4">START domain-containing protein</fullName>
    </recommendedName>
</protein>
<feature type="region of interest" description="Disordered" evidence="1">
    <location>
        <begin position="347"/>
        <end position="378"/>
    </location>
</feature>
<feature type="compositionally biased region" description="Basic and acidic residues" evidence="1">
    <location>
        <begin position="355"/>
        <end position="369"/>
    </location>
</feature>
<gene>
    <name evidence="2" type="ORF">PHMEG_00021697</name>
</gene>
<evidence type="ECO:0008006" key="4">
    <source>
        <dbReference type="Google" id="ProtNLM"/>
    </source>
</evidence>
<dbReference type="PANTHER" id="PTHR13510:SF44">
    <property type="entry name" value="RABENOSYN-5"/>
    <property type="match status" value="1"/>
</dbReference>
<evidence type="ECO:0000313" key="3">
    <source>
        <dbReference type="Proteomes" id="UP000198211"/>
    </source>
</evidence>
<evidence type="ECO:0000256" key="1">
    <source>
        <dbReference type="SAM" id="MobiDB-lite"/>
    </source>
</evidence>
<reference evidence="3" key="1">
    <citation type="submission" date="2017-03" db="EMBL/GenBank/DDBJ databases">
        <title>Phytopthora megakarya and P. palmivora, two closely related causual agents of cacao black pod achieved similar genome size and gene model numbers by different mechanisms.</title>
        <authorList>
            <person name="Ali S."/>
            <person name="Shao J."/>
            <person name="Larry D.J."/>
            <person name="Kronmiller B."/>
            <person name="Shen D."/>
            <person name="Strem M.D."/>
            <person name="Melnick R.L."/>
            <person name="Guiltinan M.J."/>
            <person name="Tyler B.M."/>
            <person name="Meinhardt L.W."/>
            <person name="Bailey B.A."/>
        </authorList>
    </citation>
    <scope>NUCLEOTIDE SEQUENCE [LARGE SCALE GENOMIC DNA]</scope>
    <source>
        <strain evidence="3">zdho120</strain>
    </source>
</reference>